<feature type="transmembrane region" description="Helical" evidence="7">
    <location>
        <begin position="691"/>
        <end position="712"/>
    </location>
</feature>
<keyword evidence="4 7" id="KW-1133">Transmembrane helix</keyword>
<comment type="similarity">
    <text evidence="2">Belongs to the CD36 family.</text>
</comment>
<dbReference type="InParanoid" id="A0A024G438"/>
<dbReference type="Proteomes" id="UP000053237">
    <property type="component" value="Unassembled WGS sequence"/>
</dbReference>
<dbReference type="Pfam" id="PF01130">
    <property type="entry name" value="CD36"/>
    <property type="match status" value="2"/>
</dbReference>
<protein>
    <submittedName>
        <fullName evidence="8">Uncharacterized protein</fullName>
    </submittedName>
</protein>
<evidence type="ECO:0000256" key="2">
    <source>
        <dbReference type="ARBA" id="ARBA00010532"/>
    </source>
</evidence>
<keyword evidence="3 7" id="KW-0812">Transmembrane</keyword>
<dbReference type="OrthoDB" id="18585at2759"/>
<dbReference type="GO" id="GO:0005737">
    <property type="term" value="C:cytoplasm"/>
    <property type="evidence" value="ECO:0007669"/>
    <property type="project" value="TreeGrafter"/>
</dbReference>
<dbReference type="GO" id="GO:0005044">
    <property type="term" value="F:scavenger receptor activity"/>
    <property type="evidence" value="ECO:0007669"/>
    <property type="project" value="TreeGrafter"/>
</dbReference>
<evidence type="ECO:0000313" key="9">
    <source>
        <dbReference type="Proteomes" id="UP000053237"/>
    </source>
</evidence>
<comment type="subcellular location">
    <subcellularLocation>
        <location evidence="1">Membrane</location>
    </subcellularLocation>
</comment>
<dbReference type="STRING" id="65357.A0A024G438"/>
<dbReference type="EMBL" id="CAIX01000018">
    <property type="protein sequence ID" value="CCI41401.1"/>
    <property type="molecule type" value="Genomic_DNA"/>
</dbReference>
<keyword evidence="5 7" id="KW-0472">Membrane</keyword>
<feature type="transmembrane region" description="Helical" evidence="7">
    <location>
        <begin position="43"/>
        <end position="67"/>
    </location>
</feature>
<evidence type="ECO:0000256" key="5">
    <source>
        <dbReference type="ARBA" id="ARBA00023136"/>
    </source>
</evidence>
<dbReference type="PANTHER" id="PTHR11923:SF51">
    <property type="entry name" value="LYSOSOME MEMBRANE PROTEIN 2"/>
    <property type="match status" value="1"/>
</dbReference>
<evidence type="ECO:0000256" key="7">
    <source>
        <dbReference type="SAM" id="Phobius"/>
    </source>
</evidence>
<evidence type="ECO:0000256" key="3">
    <source>
        <dbReference type="ARBA" id="ARBA00022692"/>
    </source>
</evidence>
<evidence type="ECO:0000313" key="8">
    <source>
        <dbReference type="EMBL" id="CCI41401.1"/>
    </source>
</evidence>
<evidence type="ECO:0000256" key="4">
    <source>
        <dbReference type="ARBA" id="ARBA00022989"/>
    </source>
</evidence>
<evidence type="ECO:0000256" key="1">
    <source>
        <dbReference type="ARBA" id="ARBA00004370"/>
    </source>
</evidence>
<sequence length="716" mass="78367">MGFDDFKTPKNDTYDKLVSPSEVILDGDHQGPEKKKKTRVASYALIIVGVLLAITGIIYGTAVPAIVNRSIKNKVFYCDSGDVDEAFIDPYGDCDDCNPYYRAYHVFNVTNTGAFLNQNEKLNVQERGPYVYRQWEKKVNVTFAGDRVQYKKYFNFAFDPAQSCSNCRENDTITSFDAGYFSVIAQAGGEFRFLVALLQSIPFGANQSLTELATSVTLYGPRMMRFLNGLNSLDPAAMALVATNLPRFLLGGPSALANLDLSGFAYNGILVTHSIREWSMGYPSFLAGLALGTQHLACQRRQLTNQCDACAVDGRNPACSAISNACKLCKRAAAVVSVYNNPLCDQVESIYAGTYGAAAASNFTASTCRRCASSGFCVAPLSGAVEESGVDWSRLTSSSSPPPQLLKRYTQRTGCDDATYLGEYEEFDGYTSFPLWADLGSRRNPTLQEIVAFGSYSNCAMRPSNLTCANVTGGDGKGVQPQLTTLAGPRDSIPSNTYAMYTTQSKQNVTLMNTRDLRKESGIELIRFAPNDTLLHYTPGNNGKGTGVPVNGVQNLAFALGFLCYVSYPMFMYGDQKLLEDVQITLIDGKVATKASLYADGKVKKVYADKYENYLDIEPTTGKTLVARKRLMASFALSKSVTNSSASMSDLVWPSLTTEVIYPVYWVEERASIKEAKVGSFKSLKRLGVSFLPVFLVGLIFGLFLVFIGVVYHRRA</sequence>
<proteinExistence type="inferred from homology"/>
<gene>
    <name evidence="8" type="ORF">BN9_021850</name>
</gene>
<dbReference type="InterPro" id="IPR002159">
    <property type="entry name" value="CD36_fam"/>
</dbReference>
<keyword evidence="6" id="KW-0325">Glycoprotein</keyword>
<keyword evidence="9" id="KW-1185">Reference proteome</keyword>
<accession>A0A024G438</accession>
<dbReference type="GO" id="GO:0016020">
    <property type="term" value="C:membrane"/>
    <property type="evidence" value="ECO:0007669"/>
    <property type="project" value="UniProtKB-SubCell"/>
</dbReference>
<dbReference type="PRINTS" id="PR01609">
    <property type="entry name" value="CD36FAMILY"/>
</dbReference>
<reference evidence="8 9" key="1">
    <citation type="submission" date="2012-05" db="EMBL/GenBank/DDBJ databases">
        <title>Recombination and specialization in a pathogen metapopulation.</title>
        <authorList>
            <person name="Gardiner A."/>
            <person name="Kemen E."/>
            <person name="Schultz-Larsen T."/>
            <person name="MacLean D."/>
            <person name="Van Oosterhout C."/>
            <person name="Jones J.D.G."/>
        </authorList>
    </citation>
    <scope>NUCLEOTIDE SEQUENCE [LARGE SCALE GENOMIC DNA]</scope>
    <source>
        <strain evidence="8 9">Ac Nc2</strain>
    </source>
</reference>
<evidence type="ECO:0000256" key="6">
    <source>
        <dbReference type="ARBA" id="ARBA00023180"/>
    </source>
</evidence>
<name>A0A024G438_9STRA</name>
<organism evidence="8 9">
    <name type="scientific">Albugo candida</name>
    <dbReference type="NCBI Taxonomy" id="65357"/>
    <lineage>
        <taxon>Eukaryota</taxon>
        <taxon>Sar</taxon>
        <taxon>Stramenopiles</taxon>
        <taxon>Oomycota</taxon>
        <taxon>Peronosporomycetes</taxon>
        <taxon>Albuginales</taxon>
        <taxon>Albuginaceae</taxon>
        <taxon>Albugo</taxon>
    </lineage>
</organism>
<dbReference type="AlphaFoldDB" id="A0A024G438"/>
<dbReference type="PANTHER" id="PTHR11923">
    <property type="entry name" value="SCAVENGER RECEPTOR CLASS B TYPE-1 SR-B1"/>
    <property type="match status" value="1"/>
</dbReference>
<comment type="caution">
    <text evidence="8">The sequence shown here is derived from an EMBL/GenBank/DDBJ whole genome shotgun (WGS) entry which is preliminary data.</text>
</comment>